<comment type="caution">
    <text evidence="3">The sequence shown here is derived from an EMBL/GenBank/DDBJ whole genome shotgun (WGS) entry which is preliminary data.</text>
</comment>
<dbReference type="InterPro" id="IPR015797">
    <property type="entry name" value="NUDIX_hydrolase-like_dom_sf"/>
</dbReference>
<feature type="domain" description="Nudix hydrolase" evidence="2">
    <location>
        <begin position="1"/>
        <end position="130"/>
    </location>
</feature>
<protein>
    <recommendedName>
        <fullName evidence="2">Nudix hydrolase domain-containing protein</fullName>
    </recommendedName>
</protein>
<dbReference type="SUPFAM" id="SSF55811">
    <property type="entry name" value="Nudix"/>
    <property type="match status" value="1"/>
</dbReference>
<evidence type="ECO:0000313" key="3">
    <source>
        <dbReference type="EMBL" id="OGE29744.1"/>
    </source>
</evidence>
<proteinExistence type="predicted"/>
<dbReference type="GO" id="GO:0016787">
    <property type="term" value="F:hydrolase activity"/>
    <property type="evidence" value="ECO:0007669"/>
    <property type="project" value="UniProtKB-KW"/>
</dbReference>
<dbReference type="InterPro" id="IPR020084">
    <property type="entry name" value="NUDIX_hydrolase_CS"/>
</dbReference>
<evidence type="ECO:0000259" key="2">
    <source>
        <dbReference type="PROSITE" id="PS51462"/>
    </source>
</evidence>
<sequence>MAVFKNEIDSRGERTKKLLQVRTKKQKEVFYTLGGKLEEGESDLDCLKREVMEEIGCDIDESSIKFLATFQDVAHGKDGALVNIRMYEGELKGNPRPTSEVVEIGWFDTKSDKKQLSLIAQRTIFPWLKEHGYIN</sequence>
<dbReference type="PROSITE" id="PS00893">
    <property type="entry name" value="NUDIX_BOX"/>
    <property type="match status" value="1"/>
</dbReference>
<dbReference type="CDD" id="cd04690">
    <property type="entry name" value="NUDIX_Hydrolase"/>
    <property type="match status" value="1"/>
</dbReference>
<dbReference type="PROSITE" id="PS51462">
    <property type="entry name" value="NUDIX"/>
    <property type="match status" value="1"/>
</dbReference>
<dbReference type="InterPro" id="IPR000086">
    <property type="entry name" value="NUDIX_hydrolase_dom"/>
</dbReference>
<reference evidence="3 4" key="1">
    <citation type="journal article" date="2016" name="Nat. Commun.">
        <title>Thousands of microbial genomes shed light on interconnected biogeochemical processes in an aquifer system.</title>
        <authorList>
            <person name="Anantharaman K."/>
            <person name="Brown C.T."/>
            <person name="Hug L.A."/>
            <person name="Sharon I."/>
            <person name="Castelle C.J."/>
            <person name="Probst A.J."/>
            <person name="Thomas B.C."/>
            <person name="Singh A."/>
            <person name="Wilkins M.J."/>
            <person name="Karaoz U."/>
            <person name="Brodie E.L."/>
            <person name="Williams K.H."/>
            <person name="Hubbard S.S."/>
            <person name="Banfield J.F."/>
        </authorList>
    </citation>
    <scope>NUCLEOTIDE SEQUENCE [LARGE SCALE GENOMIC DNA]</scope>
</reference>
<dbReference type="Gene3D" id="3.90.79.10">
    <property type="entry name" value="Nucleoside Triphosphate Pyrophosphohydrolase"/>
    <property type="match status" value="1"/>
</dbReference>
<dbReference type="AlphaFoldDB" id="A0A1F5JM56"/>
<accession>A0A1F5JM56</accession>
<evidence type="ECO:0000313" key="4">
    <source>
        <dbReference type="Proteomes" id="UP000177555"/>
    </source>
</evidence>
<gene>
    <name evidence="3" type="ORF">A2867_02945</name>
</gene>
<dbReference type="Pfam" id="PF00293">
    <property type="entry name" value="NUDIX"/>
    <property type="match status" value="1"/>
</dbReference>
<keyword evidence="1" id="KW-0378">Hydrolase</keyword>
<organism evidence="3 4">
    <name type="scientific">Candidatus Daviesbacteria bacterium RIFCSPHIGHO2_01_FULL_40_11</name>
    <dbReference type="NCBI Taxonomy" id="1797762"/>
    <lineage>
        <taxon>Bacteria</taxon>
        <taxon>Candidatus Daviesiibacteriota</taxon>
    </lineage>
</organism>
<dbReference type="EMBL" id="MFCP01000001">
    <property type="protein sequence ID" value="OGE29744.1"/>
    <property type="molecule type" value="Genomic_DNA"/>
</dbReference>
<evidence type="ECO:0000256" key="1">
    <source>
        <dbReference type="ARBA" id="ARBA00022801"/>
    </source>
</evidence>
<name>A0A1F5JM56_9BACT</name>
<dbReference type="Proteomes" id="UP000177555">
    <property type="component" value="Unassembled WGS sequence"/>
</dbReference>